<dbReference type="GO" id="GO:0008270">
    <property type="term" value="F:zinc ion binding"/>
    <property type="evidence" value="ECO:0007669"/>
    <property type="project" value="UniProtKB-KW"/>
</dbReference>
<feature type="compositionally biased region" description="Basic and acidic residues" evidence="2">
    <location>
        <begin position="1"/>
        <end position="14"/>
    </location>
</feature>
<protein>
    <recommendedName>
        <fullName evidence="3">SWIM-type domain-containing protein</fullName>
    </recommendedName>
</protein>
<dbReference type="InterPro" id="IPR007527">
    <property type="entry name" value="Znf_SWIM"/>
</dbReference>
<keyword evidence="1" id="KW-0862">Zinc</keyword>
<proteinExistence type="predicted"/>
<reference evidence="4" key="1">
    <citation type="submission" date="2019-08" db="EMBL/GenBank/DDBJ databases">
        <title>The complete genome of Acinetobacter defluvii strain WCHAD010030.</title>
        <authorList>
            <person name="Hu Y."/>
            <person name="Qin J."/>
            <person name="Feng Y."/>
            <person name="Zong Z."/>
        </authorList>
    </citation>
    <scope>NUCLEOTIDE SEQUENCE</scope>
    <source>
        <strain evidence="4">WCHA30</strain>
        <plasmid evidence="4">p1_010030</plasmid>
    </source>
</reference>
<evidence type="ECO:0000259" key="3">
    <source>
        <dbReference type="PROSITE" id="PS50966"/>
    </source>
</evidence>
<evidence type="ECO:0000256" key="2">
    <source>
        <dbReference type="SAM" id="MobiDB-lite"/>
    </source>
</evidence>
<evidence type="ECO:0000313" key="5">
    <source>
        <dbReference type="Proteomes" id="UP000245977"/>
    </source>
</evidence>
<dbReference type="AlphaFoldDB" id="A0A2S2F860"/>
<dbReference type="Proteomes" id="UP000245977">
    <property type="component" value="Plasmid p1_010030"/>
</dbReference>
<accession>A0A2S2F860</accession>
<dbReference type="STRING" id="1871111.GCA_001704615_00914"/>
<feature type="compositionally biased region" description="Basic and acidic residues" evidence="2">
    <location>
        <begin position="317"/>
        <end position="330"/>
    </location>
</feature>
<feature type="region of interest" description="Disordered" evidence="2">
    <location>
        <begin position="317"/>
        <end position="337"/>
    </location>
</feature>
<gene>
    <name evidence="4" type="ORF">DJ533_00185</name>
</gene>
<dbReference type="KEGG" id="adv:DJ533_00185"/>
<sequence length="365" mass="42219">MPSNFDPDKFRQEVLKGGFGKDLNQRTAEDRKQRKLAEEERESKADKKGSKPTFLRPQDISGDYDFKRALQTTLGMPEGMTRTLTRADLEAFKHNIDTIAKQYKGGITVEQVIAFSRQDDIDRANQQILAAQPVRRKAGLVHFITNASAGSKSRYHHVNVEFQSFNELSLQPKNVSQYAIKNKLSLGNVKFECDCGKFKYWYRYINTVGNTVLGRKEGGFPKYRNPNLTGIACKHILRVMHWIKSAHGQRYLTQAIQNERTRQVGARYKQEKQNIVENIAQQIAKAGSKRSEIKPRLQHELNKLEQKRKQREQLQKRTLQRQKDLLERSKNKQTKQQSLTRYKTLLNQGVITDAEYQVLVQNLGK</sequence>
<dbReference type="PROSITE" id="PS50966">
    <property type="entry name" value="ZF_SWIM"/>
    <property type="match status" value="1"/>
</dbReference>
<dbReference type="RefSeq" id="WP_065994795.1">
    <property type="nucleotide sequence ID" value="NZ_CP029389.2"/>
</dbReference>
<dbReference type="EMBL" id="CP029389">
    <property type="protein sequence ID" value="AWL27137.1"/>
    <property type="molecule type" value="Genomic_DNA"/>
</dbReference>
<geneLocation type="plasmid" evidence="4 5">
    <name>p1_010030</name>
</geneLocation>
<evidence type="ECO:0000313" key="4">
    <source>
        <dbReference type="EMBL" id="AWL27137.1"/>
    </source>
</evidence>
<dbReference type="OrthoDB" id="7060343at2"/>
<keyword evidence="1" id="KW-0863">Zinc-finger</keyword>
<evidence type="ECO:0000256" key="1">
    <source>
        <dbReference type="PROSITE-ProRule" id="PRU00325"/>
    </source>
</evidence>
<keyword evidence="1" id="KW-0479">Metal-binding</keyword>
<feature type="region of interest" description="Disordered" evidence="2">
    <location>
        <begin position="1"/>
        <end position="60"/>
    </location>
</feature>
<feature type="compositionally biased region" description="Basic and acidic residues" evidence="2">
    <location>
        <begin position="23"/>
        <end position="49"/>
    </location>
</feature>
<organism evidence="4 5">
    <name type="scientific">Acinetobacter defluvii</name>
    <dbReference type="NCBI Taxonomy" id="1871111"/>
    <lineage>
        <taxon>Bacteria</taxon>
        <taxon>Pseudomonadati</taxon>
        <taxon>Pseudomonadota</taxon>
        <taxon>Gammaproteobacteria</taxon>
        <taxon>Moraxellales</taxon>
        <taxon>Moraxellaceae</taxon>
        <taxon>Acinetobacter</taxon>
    </lineage>
</organism>
<name>A0A2S2F860_9GAMM</name>
<keyword evidence="4" id="KW-0614">Plasmid</keyword>
<feature type="domain" description="SWIM-type" evidence="3">
    <location>
        <begin position="178"/>
        <end position="244"/>
    </location>
</feature>
<keyword evidence="5" id="KW-1185">Reference proteome</keyword>